<dbReference type="AlphaFoldDB" id="F4CMQ7"/>
<proteinExistence type="predicted"/>
<evidence type="ECO:0000313" key="1">
    <source>
        <dbReference type="EMBL" id="AEA24424.1"/>
    </source>
</evidence>
<reference evidence="1 2" key="1">
    <citation type="journal article" date="2011" name="J. Bacteriol.">
        <title>Genome sequence of the 1,4-dioxane-degrading Pseudonocardia dioxanivorans strain CB1190.</title>
        <authorList>
            <person name="Sales C.M."/>
            <person name="Mahendra S."/>
            <person name="Grostern A."/>
            <person name="Parales R.E."/>
            <person name="Goodwin L.A."/>
            <person name="Woyke T."/>
            <person name="Nolan M."/>
            <person name="Lapidus A."/>
            <person name="Chertkov O."/>
            <person name="Ovchinnikova G."/>
            <person name="Sczyrba A."/>
            <person name="Alvarez-Cohen L."/>
        </authorList>
    </citation>
    <scope>NUCLEOTIDE SEQUENCE [LARGE SCALE GENOMIC DNA]</scope>
    <source>
        <strain evidence="2">ATCC 55486 / DSM 44775 / JCM 13855 / CB1190</strain>
    </source>
</reference>
<protein>
    <recommendedName>
        <fullName evidence="3">DUF1269 domain-containing protein</fullName>
    </recommendedName>
</protein>
<name>F4CMQ7_PSEUX</name>
<sequence>MVSRWPRRLVHRPRRRRACGRRLADLDFPVERVDILGQDVLTVEQVTGKLNDPTAARRGAAGGAVPGAQLGWISGRFGWADPLVRAVPLALYGLLSGAVIGYVLQGGRRDSASVAFTRPQRLELVVDDDVADEVAGKAARLLAGRV</sequence>
<organism evidence="1 2">
    <name type="scientific">Pseudonocardia dioxanivorans (strain ATCC 55486 / DSM 44775 / JCM 13855 / CB1190)</name>
    <dbReference type="NCBI Taxonomy" id="675635"/>
    <lineage>
        <taxon>Bacteria</taxon>
        <taxon>Bacillati</taxon>
        <taxon>Actinomycetota</taxon>
        <taxon>Actinomycetes</taxon>
        <taxon>Pseudonocardiales</taxon>
        <taxon>Pseudonocardiaceae</taxon>
        <taxon>Pseudonocardia</taxon>
    </lineage>
</organism>
<evidence type="ECO:0000313" key="2">
    <source>
        <dbReference type="Proteomes" id="UP000007809"/>
    </source>
</evidence>
<dbReference type="HOGENOM" id="CLU_070264_3_0_11"/>
<dbReference type="EMBL" id="CP002593">
    <property type="protein sequence ID" value="AEA24424.1"/>
    <property type="molecule type" value="Genomic_DNA"/>
</dbReference>
<accession>F4CMQ7</accession>
<dbReference type="STRING" id="675635.Psed_2208"/>
<dbReference type="Proteomes" id="UP000007809">
    <property type="component" value="Chromosome"/>
</dbReference>
<gene>
    <name evidence="1" type="ordered locus">Psed_2208</name>
</gene>
<evidence type="ECO:0008006" key="3">
    <source>
        <dbReference type="Google" id="ProtNLM"/>
    </source>
</evidence>
<keyword evidence="2" id="KW-1185">Reference proteome</keyword>
<dbReference type="KEGG" id="pdx:Psed_2208"/>